<organism evidence="1">
    <name type="scientific">viral metagenome</name>
    <dbReference type="NCBI Taxonomy" id="1070528"/>
    <lineage>
        <taxon>unclassified sequences</taxon>
        <taxon>metagenomes</taxon>
        <taxon>organismal metagenomes</taxon>
    </lineage>
</organism>
<proteinExistence type="predicted"/>
<accession>A0A6C0C2L8</accession>
<reference evidence="1" key="1">
    <citation type="journal article" date="2020" name="Nature">
        <title>Giant virus diversity and host interactions through global metagenomics.</title>
        <authorList>
            <person name="Schulz F."/>
            <person name="Roux S."/>
            <person name="Paez-Espino D."/>
            <person name="Jungbluth S."/>
            <person name="Walsh D.A."/>
            <person name="Denef V.J."/>
            <person name="McMahon K.D."/>
            <person name="Konstantinidis K.T."/>
            <person name="Eloe-Fadrosh E.A."/>
            <person name="Kyrpides N.C."/>
            <person name="Woyke T."/>
        </authorList>
    </citation>
    <scope>NUCLEOTIDE SEQUENCE</scope>
    <source>
        <strain evidence="1">GVMAG-M-3300020182-84</strain>
    </source>
</reference>
<name>A0A6C0C2L8_9ZZZZ</name>
<protein>
    <submittedName>
        <fullName evidence="1">Uncharacterized protein</fullName>
    </submittedName>
</protein>
<evidence type="ECO:0000313" key="1">
    <source>
        <dbReference type="EMBL" id="QHS98009.1"/>
    </source>
</evidence>
<sequence length="151" mass="16877">MIFTTAGMLNRWGTPSSTGVGVSNHRVSSRRASHRAYANLYRLQNVNKLISRTFNIRNNDKWAVSYTTVNFTIALNNGQWNPGEGTYTLQHDQGESGNAMGVYFNWLGANSSVKQTIVSINDSNNTITWELSEARQDNDGNTIGTITWTRI</sequence>
<dbReference type="EMBL" id="MN739312">
    <property type="protein sequence ID" value="QHS98009.1"/>
    <property type="molecule type" value="Genomic_DNA"/>
</dbReference>
<dbReference type="AlphaFoldDB" id="A0A6C0C2L8"/>